<keyword evidence="2" id="KW-0716">Sensory transduction</keyword>
<dbReference type="InterPro" id="IPR011021">
    <property type="entry name" value="Arrestin-like_N"/>
</dbReference>
<evidence type="ECO:0000313" key="5">
    <source>
        <dbReference type="Proteomes" id="UP001367676"/>
    </source>
</evidence>
<dbReference type="InterPro" id="IPR014752">
    <property type="entry name" value="Arrestin-like_C"/>
</dbReference>
<dbReference type="PANTHER" id="PTHR11188:SF17">
    <property type="entry name" value="FI21816P1"/>
    <property type="match status" value="1"/>
</dbReference>
<comment type="similarity">
    <text evidence="1">Belongs to the arrestin family.</text>
</comment>
<dbReference type="PANTHER" id="PTHR11188">
    <property type="entry name" value="ARRESTIN DOMAIN CONTAINING PROTEIN"/>
    <property type="match status" value="1"/>
</dbReference>
<dbReference type="Pfam" id="PF00339">
    <property type="entry name" value="Arrestin_N"/>
    <property type="match status" value="1"/>
</dbReference>
<gene>
    <name evidence="4" type="ORF">V9T40_001997</name>
</gene>
<dbReference type="GO" id="GO:0015031">
    <property type="term" value="P:protein transport"/>
    <property type="evidence" value="ECO:0007669"/>
    <property type="project" value="TreeGrafter"/>
</dbReference>
<dbReference type="InterPro" id="IPR050357">
    <property type="entry name" value="Arrestin_domain-protein"/>
</dbReference>
<dbReference type="SMART" id="SM01017">
    <property type="entry name" value="Arrestin_C"/>
    <property type="match status" value="1"/>
</dbReference>
<proteinExistence type="inferred from homology"/>
<dbReference type="SUPFAM" id="SSF81296">
    <property type="entry name" value="E set domains"/>
    <property type="match status" value="2"/>
</dbReference>
<reference evidence="4 5" key="1">
    <citation type="submission" date="2024-03" db="EMBL/GenBank/DDBJ databases">
        <title>Adaptation during the transition from Ophiocordyceps entomopathogen to insect associate is accompanied by gene loss and intensified selection.</title>
        <authorList>
            <person name="Ward C.M."/>
            <person name="Onetto C.A."/>
            <person name="Borneman A.R."/>
        </authorList>
    </citation>
    <scope>NUCLEOTIDE SEQUENCE [LARGE SCALE GENOMIC DNA]</scope>
    <source>
        <strain evidence="4">AWRI1</strain>
        <tissue evidence="4">Single Adult Female</tissue>
    </source>
</reference>
<dbReference type="AlphaFoldDB" id="A0AAN9TJM8"/>
<keyword evidence="5" id="KW-1185">Reference proteome</keyword>
<dbReference type="GO" id="GO:0005737">
    <property type="term" value="C:cytoplasm"/>
    <property type="evidence" value="ECO:0007669"/>
    <property type="project" value="TreeGrafter"/>
</dbReference>
<organism evidence="4 5">
    <name type="scientific">Parthenolecanium corni</name>
    <dbReference type="NCBI Taxonomy" id="536013"/>
    <lineage>
        <taxon>Eukaryota</taxon>
        <taxon>Metazoa</taxon>
        <taxon>Ecdysozoa</taxon>
        <taxon>Arthropoda</taxon>
        <taxon>Hexapoda</taxon>
        <taxon>Insecta</taxon>
        <taxon>Pterygota</taxon>
        <taxon>Neoptera</taxon>
        <taxon>Paraneoptera</taxon>
        <taxon>Hemiptera</taxon>
        <taxon>Sternorrhyncha</taxon>
        <taxon>Coccoidea</taxon>
        <taxon>Coccidae</taxon>
        <taxon>Parthenolecanium</taxon>
    </lineage>
</organism>
<sequence>MSRKLVKFVILFDNTNVLYSPGEFLSGRVIVELNDDTPALGLHFHVVGEGVVNLRNRRRDRGYERENYIDFRMRLLGEPGQPPVVLSPGIHSFPFKLGLPLGLPSTFLSKLGWVQYYCKTALREPNGLTHKNQQVFIVMNPIDLNQEPSVLAQPFRCDIEHKFGMSCLNSGPVTCRVILDHGGYIPGDTILVSALIRNRSKIHIRSTKASLRETIQYMVKNKVQYSETRELSAVRRGKIQAGDTDEWRDEQLYIPPLPPTNLRGCHIISVQYDVYFIIKPKGLKKDVKIQLPILMGTYPFGDDDSDSKSRKNYPTTLPIYRPWLDDKYIKSIS</sequence>
<evidence type="ECO:0000256" key="1">
    <source>
        <dbReference type="ARBA" id="ARBA00005298"/>
    </source>
</evidence>
<dbReference type="InterPro" id="IPR011022">
    <property type="entry name" value="Arrestin_C-like"/>
</dbReference>
<accession>A0AAN9TJM8</accession>
<dbReference type="EMBL" id="JBBCAQ010000022">
    <property type="protein sequence ID" value="KAK7590384.1"/>
    <property type="molecule type" value="Genomic_DNA"/>
</dbReference>
<dbReference type="Proteomes" id="UP001367676">
    <property type="component" value="Unassembled WGS sequence"/>
</dbReference>
<feature type="domain" description="Arrestin C-terminal-like" evidence="3">
    <location>
        <begin position="169"/>
        <end position="300"/>
    </location>
</feature>
<dbReference type="Pfam" id="PF02752">
    <property type="entry name" value="Arrestin_C"/>
    <property type="match status" value="1"/>
</dbReference>
<dbReference type="Gene3D" id="2.60.40.640">
    <property type="match status" value="2"/>
</dbReference>
<evidence type="ECO:0000259" key="3">
    <source>
        <dbReference type="SMART" id="SM01017"/>
    </source>
</evidence>
<protein>
    <recommendedName>
        <fullName evidence="3">Arrestin C-terminal-like domain-containing protein</fullName>
    </recommendedName>
</protein>
<evidence type="ECO:0000313" key="4">
    <source>
        <dbReference type="EMBL" id="KAK7590384.1"/>
    </source>
</evidence>
<name>A0AAN9TJM8_9HEMI</name>
<evidence type="ECO:0000256" key="2">
    <source>
        <dbReference type="ARBA" id="ARBA00022606"/>
    </source>
</evidence>
<comment type="caution">
    <text evidence="4">The sequence shown here is derived from an EMBL/GenBank/DDBJ whole genome shotgun (WGS) entry which is preliminary data.</text>
</comment>
<dbReference type="InterPro" id="IPR014756">
    <property type="entry name" value="Ig_E-set"/>
</dbReference>